<comment type="caution">
    <text evidence="1">The sequence shown here is derived from an EMBL/GenBank/DDBJ whole genome shotgun (WGS) entry which is preliminary data.</text>
</comment>
<dbReference type="InterPro" id="IPR037883">
    <property type="entry name" value="Knr4/Smi1-like_sf"/>
</dbReference>
<dbReference type="SUPFAM" id="SSF160631">
    <property type="entry name" value="SMI1/KNR4-like"/>
    <property type="match status" value="1"/>
</dbReference>
<dbReference type="Proteomes" id="UP000533080">
    <property type="component" value="Unassembled WGS sequence"/>
</dbReference>
<proteinExistence type="predicted"/>
<evidence type="ECO:0000313" key="1">
    <source>
        <dbReference type="EMBL" id="NOJ81832.1"/>
    </source>
</evidence>
<sequence length="268" mass="29711">MRMTWSELLKAPPPLSVAGMLTFMERWKPRSTHGFEPATADQIAALAQPHGGLDMMPPVYREFLATMGASTGGLRLMWGTTSISELLEERQEPQRERPDSRRYLKFAIGEDDYNGRHPDDFFDLSHRTSDGRDAAIIRIHERHLISGKAEAEQPFPSFSDLLRAVIVSRVCLEADPRKRTSSYDLGSNPEAPAKAYAFFTQLGFSLTELGASSAIVPLEHPERGAVALISAPSTLIPSTSVELRARDNAQQVLLNEVLQDHEQELGGD</sequence>
<protein>
    <recommendedName>
        <fullName evidence="3">Knr4/Smi1-like domain-containing protein</fullName>
    </recommendedName>
</protein>
<reference evidence="1 2" key="1">
    <citation type="submission" date="2020-05" db="EMBL/GenBank/DDBJ databases">
        <authorList>
            <person name="Whitworth D."/>
        </authorList>
    </citation>
    <scope>NUCLEOTIDE SEQUENCE [LARGE SCALE GENOMIC DNA]</scope>
    <source>
        <strain evidence="1 2">AM005</strain>
    </source>
</reference>
<dbReference type="RefSeq" id="WP_171443807.1">
    <property type="nucleotide sequence ID" value="NZ_JABFNS010000044.1"/>
</dbReference>
<accession>A0A7Y4IM88</accession>
<name>A0A7Y4IM88_MYXXA</name>
<gene>
    <name evidence="1" type="ORF">HNV28_26465</name>
</gene>
<organism evidence="1 2">
    <name type="scientific">Myxococcus xanthus</name>
    <dbReference type="NCBI Taxonomy" id="34"/>
    <lineage>
        <taxon>Bacteria</taxon>
        <taxon>Pseudomonadati</taxon>
        <taxon>Myxococcota</taxon>
        <taxon>Myxococcia</taxon>
        <taxon>Myxococcales</taxon>
        <taxon>Cystobacterineae</taxon>
        <taxon>Myxococcaceae</taxon>
        <taxon>Myxococcus</taxon>
    </lineage>
</organism>
<evidence type="ECO:0000313" key="2">
    <source>
        <dbReference type="Proteomes" id="UP000533080"/>
    </source>
</evidence>
<evidence type="ECO:0008006" key="3">
    <source>
        <dbReference type="Google" id="ProtNLM"/>
    </source>
</evidence>
<dbReference type="EMBL" id="JABFNT010000102">
    <property type="protein sequence ID" value="NOJ81832.1"/>
    <property type="molecule type" value="Genomic_DNA"/>
</dbReference>
<dbReference type="AlphaFoldDB" id="A0A7Y4IM88"/>